<dbReference type="Proteomes" id="UP001212997">
    <property type="component" value="Unassembled WGS sequence"/>
</dbReference>
<dbReference type="PANTHER" id="PTHR11439:SF483">
    <property type="entry name" value="PEPTIDE SYNTHASE GLIP-LIKE, PUTATIVE (AFU_ORTHOLOGUE AFUA_3G12920)-RELATED"/>
    <property type="match status" value="1"/>
</dbReference>
<dbReference type="SMART" id="SM00343">
    <property type="entry name" value="ZnF_C2HC"/>
    <property type="match status" value="1"/>
</dbReference>
<keyword evidence="3" id="KW-0479">Metal-binding</keyword>
<name>A0AAD5UV26_9APHY</name>
<protein>
    <recommendedName>
        <fullName evidence="9">Polyprotein</fullName>
    </recommendedName>
</protein>
<dbReference type="Pfam" id="PF07727">
    <property type="entry name" value="RVT_2"/>
    <property type="match status" value="1"/>
</dbReference>
<proteinExistence type="predicted"/>
<dbReference type="InterPro" id="IPR036875">
    <property type="entry name" value="Znf_CCHC_sf"/>
</dbReference>
<keyword evidence="2" id="KW-0694">RNA-binding</keyword>
<organism evidence="7 8">
    <name type="scientific">Meripilus lineatus</name>
    <dbReference type="NCBI Taxonomy" id="2056292"/>
    <lineage>
        <taxon>Eukaryota</taxon>
        <taxon>Fungi</taxon>
        <taxon>Dikarya</taxon>
        <taxon>Basidiomycota</taxon>
        <taxon>Agaricomycotina</taxon>
        <taxon>Agaricomycetes</taxon>
        <taxon>Polyporales</taxon>
        <taxon>Meripilaceae</taxon>
        <taxon>Meripilus</taxon>
    </lineage>
</organism>
<dbReference type="SUPFAM" id="SSF57756">
    <property type="entry name" value="Retrovirus zinc finger-like domains"/>
    <property type="match status" value="1"/>
</dbReference>
<dbReference type="AlphaFoldDB" id="A0AAD5UV26"/>
<keyword evidence="1" id="KW-0507">mRNA processing</keyword>
<evidence type="ECO:0000256" key="3">
    <source>
        <dbReference type="PROSITE-ProRule" id="PRU00047"/>
    </source>
</evidence>
<feature type="region of interest" description="Disordered" evidence="4">
    <location>
        <begin position="226"/>
        <end position="246"/>
    </location>
</feature>
<dbReference type="PROSITE" id="PS50158">
    <property type="entry name" value="ZF_CCHC"/>
    <property type="match status" value="1"/>
</dbReference>
<evidence type="ECO:0000259" key="5">
    <source>
        <dbReference type="PROSITE" id="PS50158"/>
    </source>
</evidence>
<evidence type="ECO:0000256" key="4">
    <source>
        <dbReference type="SAM" id="MobiDB-lite"/>
    </source>
</evidence>
<feature type="domain" description="CCHC-type" evidence="5">
    <location>
        <begin position="212"/>
        <end position="227"/>
    </location>
</feature>
<evidence type="ECO:0008006" key="9">
    <source>
        <dbReference type="Google" id="ProtNLM"/>
    </source>
</evidence>
<dbReference type="Pfam" id="PF14223">
    <property type="entry name" value="Retrotran_gag_2"/>
    <property type="match status" value="1"/>
</dbReference>
<dbReference type="InterPro" id="IPR057670">
    <property type="entry name" value="SH3_retrovirus"/>
</dbReference>
<feature type="compositionally biased region" description="Low complexity" evidence="4">
    <location>
        <begin position="229"/>
        <end position="245"/>
    </location>
</feature>
<dbReference type="GO" id="GO:0003723">
    <property type="term" value="F:RNA binding"/>
    <property type="evidence" value="ECO:0007669"/>
    <property type="project" value="UniProtKB-KW"/>
</dbReference>
<dbReference type="Gene3D" id="3.30.420.10">
    <property type="entry name" value="Ribonuclease H-like superfamily/Ribonuclease H"/>
    <property type="match status" value="1"/>
</dbReference>
<evidence type="ECO:0000313" key="7">
    <source>
        <dbReference type="EMBL" id="KAJ3478562.1"/>
    </source>
</evidence>
<keyword evidence="8" id="KW-1185">Reference proteome</keyword>
<dbReference type="GO" id="GO:0006397">
    <property type="term" value="P:mRNA processing"/>
    <property type="evidence" value="ECO:0007669"/>
    <property type="project" value="UniProtKB-KW"/>
</dbReference>
<dbReference type="Pfam" id="PF25597">
    <property type="entry name" value="SH3_retrovirus"/>
    <property type="match status" value="1"/>
</dbReference>
<accession>A0AAD5UV26</accession>
<gene>
    <name evidence="7" type="ORF">NLI96_g9661</name>
</gene>
<reference evidence="7" key="1">
    <citation type="submission" date="2022-07" db="EMBL/GenBank/DDBJ databases">
        <title>Genome Sequence of Physisporinus lineatus.</title>
        <authorList>
            <person name="Buettner E."/>
        </authorList>
    </citation>
    <scope>NUCLEOTIDE SEQUENCE</scope>
    <source>
        <strain evidence="7">VT162</strain>
    </source>
</reference>
<dbReference type="PANTHER" id="PTHR11439">
    <property type="entry name" value="GAG-POL-RELATED RETROTRANSPOSON"/>
    <property type="match status" value="1"/>
</dbReference>
<feature type="region of interest" description="Disordered" evidence="4">
    <location>
        <begin position="483"/>
        <end position="517"/>
    </location>
</feature>
<dbReference type="InterPro" id="IPR043502">
    <property type="entry name" value="DNA/RNA_pol_sf"/>
</dbReference>
<dbReference type="GO" id="GO:0008270">
    <property type="term" value="F:zinc ion binding"/>
    <property type="evidence" value="ECO:0007669"/>
    <property type="project" value="UniProtKB-KW"/>
</dbReference>
<evidence type="ECO:0000256" key="2">
    <source>
        <dbReference type="ARBA" id="ARBA00022884"/>
    </source>
</evidence>
<dbReference type="InterPro" id="IPR001584">
    <property type="entry name" value="Integrase_cat-core"/>
</dbReference>
<dbReference type="Gene3D" id="4.10.60.10">
    <property type="entry name" value="Zinc finger, CCHC-type"/>
    <property type="match status" value="1"/>
</dbReference>
<dbReference type="InterPro" id="IPR001878">
    <property type="entry name" value="Znf_CCHC"/>
</dbReference>
<feature type="region of interest" description="Disordered" evidence="4">
    <location>
        <begin position="533"/>
        <end position="568"/>
    </location>
</feature>
<dbReference type="EMBL" id="JANAWD010000501">
    <property type="protein sequence ID" value="KAJ3478562.1"/>
    <property type="molecule type" value="Genomic_DNA"/>
</dbReference>
<dbReference type="SUPFAM" id="SSF53098">
    <property type="entry name" value="Ribonuclease H-like"/>
    <property type="match status" value="1"/>
</dbReference>
<keyword evidence="3" id="KW-0862">Zinc</keyword>
<evidence type="ECO:0000256" key="1">
    <source>
        <dbReference type="ARBA" id="ARBA00022664"/>
    </source>
</evidence>
<dbReference type="PROSITE" id="PS50994">
    <property type="entry name" value="INTEGRASE"/>
    <property type="match status" value="1"/>
</dbReference>
<dbReference type="InterPro" id="IPR012337">
    <property type="entry name" value="RNaseH-like_sf"/>
</dbReference>
<evidence type="ECO:0000259" key="6">
    <source>
        <dbReference type="PROSITE" id="PS50994"/>
    </source>
</evidence>
<dbReference type="InterPro" id="IPR013103">
    <property type="entry name" value="RVT_2"/>
</dbReference>
<dbReference type="SUPFAM" id="SSF56672">
    <property type="entry name" value="DNA/RNA polymerases"/>
    <property type="match status" value="1"/>
</dbReference>
<dbReference type="GO" id="GO:0015074">
    <property type="term" value="P:DNA integration"/>
    <property type="evidence" value="ECO:0007669"/>
    <property type="project" value="InterPro"/>
</dbReference>
<dbReference type="InterPro" id="IPR036397">
    <property type="entry name" value="RNaseH_sf"/>
</dbReference>
<sequence>MANDNNVSSYRIDSLKGPDHYPVWRVQMQDILTDLGLLKYTDGSQQKPVTDAAAIATWETNDRKACSQRPYDAPDQSWDSLAEVFNIQSPMAIVVLRRKMFHKRMEDGTDMEENIRKWREYKEKLALQGDIFDDKQYALTILTALPPSWDPFIGSVDVSKPSAEIIGRILAEDARRKSGSGTEDALLATTSKSAPKKNFKKKSGKFRTGVICHYCKKEGHFKSDCRQLKSQSNSNQNSGSSGNKSHLAQGDDYSFHITDGNEIALAASDNADLWLGDCGTQSHIIYFLKARSAALDRFKKYQAFVKRQTGRDIKAVRCDNVKEYTEGNFKAYLDAEGILLQTTAPYSPAQNGVAERLNRTLIEHVRAMLLQHDLPKMFWEDAAIYVNYLRNLSPTRALKGTTPYEVFFGRKGSVGELQEFGTHCWVLIPDSKRSKLDAKSERYTYLGLSESGAGHKYFHKPTRQVLTSRNVVFEPIEVTELQPIVPTQPAEPSPSLEGEKPTGKGKAQKKLPPVVTEPAVTRAKPRLDYYKLHDSGTTRGIPVKDPIKVPLPTSPPPEEPESPLTPESSNLCFITTENSDAPQSLEEAKKRPDWPQWLEAMEIEMGQLLDLHTYDLTELPQDRKAIGCRWVYALKRDASGNIIKRKARLVAQGFSQIPGQDFAATYAPVMRLESFRALLAIGAVMDYEIHQMDVVGAYLNSELSEEIYMKQPPGYDDGSGRVCGLIKAIYGLKQAGRAWNEKFNRIFVDILSYKRIHPDYCVYVKMLNTGDVIFIIIHVDDMALLAPTMTVMDFIKGEIRPHLKVTDLGEIKTFVGLKIDRDRPNRLLKISQPHYIDTILHRFGMENSNPVSTPLDPNVKLLPTPDDLDPATMSDIPYQAAIGSLMYAAVATRPDISFAVQALSQFNSKPSPLHWTAVKHVLRYLKGTQQHGILYGRVKSVAHEGWTDADWAQCLLDRRSTSGYVFIMAGGVVSWSSKKQQTVALSTMEAEYLALAHATKEAIWLRSFMVNLGFDVDGSSQINCDNMSAIAFAHDHQFHARSKHIDIRHHFIREHITSNNICVIHVPTADNIADILTKPLSRSIHQRHVASLGLSTY</sequence>
<dbReference type="CDD" id="cd09272">
    <property type="entry name" value="RNase_HI_RT_Ty1"/>
    <property type="match status" value="1"/>
</dbReference>
<keyword evidence="3" id="KW-0863">Zinc-finger</keyword>
<evidence type="ECO:0000313" key="8">
    <source>
        <dbReference type="Proteomes" id="UP001212997"/>
    </source>
</evidence>
<comment type="caution">
    <text evidence="7">The sequence shown here is derived from an EMBL/GenBank/DDBJ whole genome shotgun (WGS) entry which is preliminary data.</text>
</comment>
<dbReference type="GO" id="GO:0005634">
    <property type="term" value="C:nucleus"/>
    <property type="evidence" value="ECO:0007669"/>
    <property type="project" value="UniProtKB-ARBA"/>
</dbReference>
<feature type="domain" description="Integrase catalytic" evidence="6">
    <location>
        <begin position="277"/>
        <end position="411"/>
    </location>
</feature>